<keyword evidence="2" id="KW-1185">Reference proteome</keyword>
<dbReference type="RefSeq" id="WP_110393712.1">
    <property type="nucleotide sequence ID" value="NZ_JBHUHB010000001.1"/>
</dbReference>
<name>A0A2V3W7U2_9BACI</name>
<dbReference type="OrthoDB" id="2973690at2"/>
<accession>A0A2V3W7U2</accession>
<dbReference type="EMBL" id="QJJQ01000001">
    <property type="protein sequence ID" value="PXW90453.1"/>
    <property type="molecule type" value="Genomic_DNA"/>
</dbReference>
<evidence type="ECO:0000313" key="2">
    <source>
        <dbReference type="Proteomes" id="UP000247978"/>
    </source>
</evidence>
<dbReference type="AlphaFoldDB" id="A0A2V3W7U2"/>
<protein>
    <submittedName>
        <fullName evidence="1">Uncharacterized protein</fullName>
    </submittedName>
</protein>
<comment type="caution">
    <text evidence="1">The sequence shown here is derived from an EMBL/GenBank/DDBJ whole genome shotgun (WGS) entry which is preliminary data.</text>
</comment>
<evidence type="ECO:0000313" key="1">
    <source>
        <dbReference type="EMBL" id="PXW90453.1"/>
    </source>
</evidence>
<gene>
    <name evidence="1" type="ORF">DFR56_101365</name>
</gene>
<sequence length="76" mass="9066">MIKDNEKERLLKHVLNQKLYFSEIEERLVRVTFSLMADNVYTIDRAIPDLIKIINLLELEHEAIMLEINRILELSN</sequence>
<organism evidence="1 2">
    <name type="scientific">Pseudogracilibacillus auburnensis</name>
    <dbReference type="NCBI Taxonomy" id="1494959"/>
    <lineage>
        <taxon>Bacteria</taxon>
        <taxon>Bacillati</taxon>
        <taxon>Bacillota</taxon>
        <taxon>Bacilli</taxon>
        <taxon>Bacillales</taxon>
        <taxon>Bacillaceae</taxon>
        <taxon>Pseudogracilibacillus</taxon>
    </lineage>
</organism>
<dbReference type="Proteomes" id="UP000247978">
    <property type="component" value="Unassembled WGS sequence"/>
</dbReference>
<reference evidence="1 2" key="1">
    <citation type="submission" date="2018-05" db="EMBL/GenBank/DDBJ databases">
        <title>Genomic Encyclopedia of Type Strains, Phase IV (KMG-IV): sequencing the most valuable type-strain genomes for metagenomic binning, comparative biology and taxonomic classification.</title>
        <authorList>
            <person name="Goeker M."/>
        </authorList>
    </citation>
    <scope>NUCLEOTIDE SEQUENCE [LARGE SCALE GENOMIC DNA]</scope>
    <source>
        <strain evidence="1 2">DSM 28556</strain>
    </source>
</reference>
<proteinExistence type="predicted"/>